<reference evidence="2" key="1">
    <citation type="submission" date="2021-06" db="EMBL/GenBank/DDBJ databases">
        <authorList>
            <person name="Kallberg Y."/>
            <person name="Tangrot J."/>
            <person name="Rosling A."/>
        </authorList>
    </citation>
    <scope>NUCLEOTIDE SEQUENCE</scope>
    <source>
        <strain evidence="2">CL551</strain>
    </source>
</reference>
<evidence type="ECO:0000313" key="3">
    <source>
        <dbReference type="Proteomes" id="UP000789342"/>
    </source>
</evidence>
<dbReference type="EMBL" id="CAJVPV010023219">
    <property type="protein sequence ID" value="CAG8723111.1"/>
    <property type="molecule type" value="Genomic_DNA"/>
</dbReference>
<feature type="non-terminal residue" evidence="2">
    <location>
        <position position="1"/>
    </location>
</feature>
<name>A0A9N9NDB5_9GLOM</name>
<feature type="region of interest" description="Disordered" evidence="1">
    <location>
        <begin position="1"/>
        <end position="24"/>
    </location>
</feature>
<gene>
    <name evidence="2" type="ORF">AMORRO_LOCUS13468</name>
</gene>
<comment type="caution">
    <text evidence="2">The sequence shown here is derived from an EMBL/GenBank/DDBJ whole genome shotgun (WGS) entry which is preliminary data.</text>
</comment>
<organism evidence="2 3">
    <name type="scientific">Acaulospora morrowiae</name>
    <dbReference type="NCBI Taxonomy" id="94023"/>
    <lineage>
        <taxon>Eukaryota</taxon>
        <taxon>Fungi</taxon>
        <taxon>Fungi incertae sedis</taxon>
        <taxon>Mucoromycota</taxon>
        <taxon>Glomeromycotina</taxon>
        <taxon>Glomeromycetes</taxon>
        <taxon>Diversisporales</taxon>
        <taxon>Acaulosporaceae</taxon>
        <taxon>Acaulospora</taxon>
    </lineage>
</organism>
<keyword evidence="3" id="KW-1185">Reference proteome</keyword>
<protein>
    <submittedName>
        <fullName evidence="2">6992_t:CDS:1</fullName>
    </submittedName>
</protein>
<sequence length="41" mass="4822">RHTLESSSQPHKQIQRKKEKTQTIQTINICGQKNIQTQKPH</sequence>
<dbReference type="AlphaFoldDB" id="A0A9N9NDB5"/>
<dbReference type="Proteomes" id="UP000789342">
    <property type="component" value="Unassembled WGS sequence"/>
</dbReference>
<feature type="compositionally biased region" description="Polar residues" evidence="1">
    <location>
        <begin position="1"/>
        <end position="12"/>
    </location>
</feature>
<accession>A0A9N9NDB5</accession>
<evidence type="ECO:0000313" key="2">
    <source>
        <dbReference type="EMBL" id="CAG8723111.1"/>
    </source>
</evidence>
<proteinExistence type="predicted"/>
<evidence type="ECO:0000256" key="1">
    <source>
        <dbReference type="SAM" id="MobiDB-lite"/>
    </source>
</evidence>